<organism evidence="1">
    <name type="scientific">marine sediment metagenome</name>
    <dbReference type="NCBI Taxonomy" id="412755"/>
    <lineage>
        <taxon>unclassified sequences</taxon>
        <taxon>metagenomes</taxon>
        <taxon>ecological metagenomes</taxon>
    </lineage>
</organism>
<reference evidence="1" key="1">
    <citation type="journal article" date="2015" name="Nature">
        <title>Complex archaea that bridge the gap between prokaryotes and eukaryotes.</title>
        <authorList>
            <person name="Spang A."/>
            <person name="Saw J.H."/>
            <person name="Jorgensen S.L."/>
            <person name="Zaremba-Niedzwiedzka K."/>
            <person name="Martijn J."/>
            <person name="Lind A.E."/>
            <person name="van Eijk R."/>
            <person name="Schleper C."/>
            <person name="Guy L."/>
            <person name="Ettema T.J."/>
        </authorList>
    </citation>
    <scope>NUCLEOTIDE SEQUENCE</scope>
</reference>
<accession>A0A0F8YGT4</accession>
<comment type="caution">
    <text evidence="1">The sequence shown here is derived from an EMBL/GenBank/DDBJ whole genome shotgun (WGS) entry which is preliminary data.</text>
</comment>
<dbReference type="AlphaFoldDB" id="A0A0F8YGT4"/>
<gene>
    <name evidence="1" type="ORF">LCGC14_3157110</name>
</gene>
<sequence>AKDRLLAVIREDAVLADNQRDVWKHQRCEAEL</sequence>
<protein>
    <submittedName>
        <fullName evidence="1">Uncharacterized protein</fullName>
    </submittedName>
</protein>
<proteinExistence type="predicted"/>
<evidence type="ECO:0000313" key="1">
    <source>
        <dbReference type="EMBL" id="KKK47251.1"/>
    </source>
</evidence>
<name>A0A0F8YGT4_9ZZZZ</name>
<feature type="non-terminal residue" evidence="1">
    <location>
        <position position="1"/>
    </location>
</feature>
<dbReference type="EMBL" id="LAZR01069672">
    <property type="protein sequence ID" value="KKK47251.1"/>
    <property type="molecule type" value="Genomic_DNA"/>
</dbReference>